<dbReference type="STRING" id="1284.SHYC_07685"/>
<protein>
    <submittedName>
        <fullName evidence="1">Uncharacterized protein</fullName>
    </submittedName>
</protein>
<gene>
    <name evidence="1" type="ORF">BUZ57_10185</name>
</gene>
<dbReference type="KEGG" id="shu:SHYC_07685"/>
<reference evidence="1 2" key="1">
    <citation type="journal article" date="2016" name="Front. Microbiol.">
        <title>Comprehensive Phylogenetic Analysis of Bovine Non-aureus Staphylococci Species Based on Whole-Genome Sequencing.</title>
        <authorList>
            <person name="Naushad S."/>
            <person name="Barkema H.W."/>
            <person name="Luby C."/>
            <person name="Condas L.A."/>
            <person name="Nobrega D.B."/>
            <person name="Carson D.A."/>
            <person name="De Buck J."/>
        </authorList>
    </citation>
    <scope>NUCLEOTIDE SEQUENCE [LARGE SCALE GENOMIC DNA]</scope>
    <source>
        <strain evidence="1 2">SNUC 5959</strain>
    </source>
</reference>
<dbReference type="GeneID" id="41073322"/>
<proteinExistence type="predicted"/>
<dbReference type="InterPro" id="IPR048170">
    <property type="entry name" value="SosA-like"/>
</dbReference>
<sequence length="74" mass="8782">MMKVKLNEIYLYVSVFVASMIIFFVFFIMTSQTAHTEQTYEMTDHQINSNQTEHVQKYEQKSKDQQNVLAVTVR</sequence>
<dbReference type="NCBIfam" id="NF041581">
    <property type="entry name" value="SosA"/>
    <property type="match status" value="1"/>
</dbReference>
<evidence type="ECO:0000313" key="2">
    <source>
        <dbReference type="Proteomes" id="UP000285625"/>
    </source>
</evidence>
<dbReference type="RefSeq" id="WP_039645899.1">
    <property type="nucleotide sequence ID" value="NZ_CP008747.1"/>
</dbReference>
<dbReference type="Proteomes" id="UP000285625">
    <property type="component" value="Unassembled WGS sequence"/>
</dbReference>
<dbReference type="EMBL" id="QXVO01000036">
    <property type="protein sequence ID" value="RIO43857.1"/>
    <property type="molecule type" value="Genomic_DNA"/>
</dbReference>
<dbReference type="AlphaFoldDB" id="A0A0A8HQ50"/>
<name>A0A0A8HQ50_STAHY</name>
<organism evidence="1 2">
    <name type="scientific">Staphylococcus hyicus</name>
    <dbReference type="NCBI Taxonomy" id="1284"/>
    <lineage>
        <taxon>Bacteria</taxon>
        <taxon>Bacillati</taxon>
        <taxon>Bacillota</taxon>
        <taxon>Bacilli</taxon>
        <taxon>Bacillales</taxon>
        <taxon>Staphylococcaceae</taxon>
        <taxon>Staphylococcus</taxon>
    </lineage>
</organism>
<evidence type="ECO:0000313" key="1">
    <source>
        <dbReference type="EMBL" id="RIO43857.1"/>
    </source>
</evidence>
<dbReference type="HOGENOM" id="CLU_182334_0_0_9"/>
<comment type="caution">
    <text evidence="1">The sequence shown here is derived from an EMBL/GenBank/DDBJ whole genome shotgun (WGS) entry which is preliminary data.</text>
</comment>
<accession>A0A0A8HQ50</accession>